<evidence type="ECO:0000259" key="1">
    <source>
        <dbReference type="Pfam" id="PF00535"/>
    </source>
</evidence>
<accession>A0AA42CFR0</accession>
<evidence type="ECO:0000313" key="2">
    <source>
        <dbReference type="EMBL" id="MCW3476929.1"/>
    </source>
</evidence>
<dbReference type="PANTHER" id="PTHR43685">
    <property type="entry name" value="GLYCOSYLTRANSFERASE"/>
    <property type="match status" value="1"/>
</dbReference>
<dbReference type="InterPro" id="IPR029044">
    <property type="entry name" value="Nucleotide-diphossugar_trans"/>
</dbReference>
<dbReference type="Gene3D" id="3.90.550.10">
    <property type="entry name" value="Spore Coat Polysaccharide Biosynthesis Protein SpsA, Chain A"/>
    <property type="match status" value="1"/>
</dbReference>
<dbReference type="EMBL" id="JAPDNT010000026">
    <property type="protein sequence ID" value="MCW3476929.1"/>
    <property type="molecule type" value="Genomic_DNA"/>
</dbReference>
<feature type="domain" description="Glycosyltransferase 2-like" evidence="1">
    <location>
        <begin position="4"/>
        <end position="118"/>
    </location>
</feature>
<evidence type="ECO:0000313" key="3">
    <source>
        <dbReference type="Proteomes" id="UP001165679"/>
    </source>
</evidence>
<protein>
    <submittedName>
        <fullName evidence="2">Glycosyltransferase family 2 protein</fullName>
    </submittedName>
</protein>
<reference evidence="2" key="2">
    <citation type="submission" date="2022-10" db="EMBL/GenBank/DDBJ databases">
        <authorList>
            <person name="Trinh H.N."/>
        </authorList>
    </citation>
    <scope>NUCLEOTIDE SEQUENCE</scope>
    <source>
        <strain evidence="2">RN2-1</strain>
    </source>
</reference>
<proteinExistence type="predicted"/>
<organism evidence="2 3">
    <name type="scientific">Limobrevibacterium gyesilva</name>
    <dbReference type="NCBI Taxonomy" id="2991712"/>
    <lineage>
        <taxon>Bacteria</taxon>
        <taxon>Pseudomonadati</taxon>
        <taxon>Pseudomonadota</taxon>
        <taxon>Alphaproteobacteria</taxon>
        <taxon>Acetobacterales</taxon>
        <taxon>Acetobacteraceae</taxon>
        <taxon>Limobrevibacterium</taxon>
    </lineage>
</organism>
<name>A0AA42CFR0_9PROT</name>
<keyword evidence="3" id="KW-1185">Reference proteome</keyword>
<dbReference type="SUPFAM" id="SSF53448">
    <property type="entry name" value="Nucleotide-diphospho-sugar transferases"/>
    <property type="match status" value="1"/>
</dbReference>
<dbReference type="AlphaFoldDB" id="A0AA42CFR0"/>
<gene>
    <name evidence="2" type="ORF">OL599_20385</name>
</gene>
<dbReference type="Pfam" id="PF00535">
    <property type="entry name" value="Glycos_transf_2"/>
    <property type="match status" value="1"/>
</dbReference>
<dbReference type="InterPro" id="IPR001173">
    <property type="entry name" value="Glyco_trans_2-like"/>
</dbReference>
<dbReference type="InterPro" id="IPR050834">
    <property type="entry name" value="Glycosyltransf_2"/>
</dbReference>
<dbReference type="Proteomes" id="UP001165679">
    <property type="component" value="Unassembled WGS sequence"/>
</dbReference>
<dbReference type="PANTHER" id="PTHR43685:SF2">
    <property type="entry name" value="GLYCOSYLTRANSFERASE 2-LIKE DOMAIN-CONTAINING PROTEIN"/>
    <property type="match status" value="1"/>
</dbReference>
<dbReference type="RefSeq" id="WP_264715787.1">
    <property type="nucleotide sequence ID" value="NZ_JAPDNT010000026.1"/>
</dbReference>
<comment type="caution">
    <text evidence="2">The sequence shown here is derived from an EMBL/GenBank/DDBJ whole genome shotgun (WGS) entry which is preliminary data.</text>
</comment>
<reference evidence="2" key="1">
    <citation type="submission" date="2022-09" db="EMBL/GenBank/DDBJ databases">
        <title>Rhodovastum sp. nov. RN2-1 isolated from soil in Seongnam, South Korea.</title>
        <authorList>
            <person name="Le N.T."/>
        </authorList>
    </citation>
    <scope>NUCLEOTIDE SEQUENCE</scope>
    <source>
        <strain evidence="2">RN2-1</strain>
    </source>
</reference>
<dbReference type="CDD" id="cd00761">
    <property type="entry name" value="Glyco_tranf_GTA_type"/>
    <property type="match status" value="1"/>
</dbReference>
<sequence>MIEVVIPAYNAARFLRETLHCVAAQTVRPGQVTVVDDASTDDTIAVAQACAAELRDRIAIQVLRNAGPRGPSAARNTAIRQSSAACIALLDADDILAPGHHATLLRALDAAKDAVLGFGDSTVFKGQSAFDDAAMLVESFFAVSGVAALPATAIAPGCFTLGEGMFTALLRNGVFGTSACLFRREAALAAGLFDETMMQCEDTDFFLRLALTGRFVFSRDVVTHKRVHDDNLSHERHKLAFCRGTALSLAKMTEWPGLSAAQSAALREAFSTALDGYLYNASRTSLPAYWRAASLALRAGHGARAASPRHLARLALHGFL</sequence>